<accession>A0A849VG30</accession>
<dbReference type="AlphaFoldDB" id="A0A849VG30"/>
<evidence type="ECO:0000313" key="1">
    <source>
        <dbReference type="EMBL" id="NOU51688.1"/>
    </source>
</evidence>
<organism evidence="1 2">
    <name type="scientific">Pseudoalteromonas caenipelagi</name>
    <dbReference type="NCBI Taxonomy" id="2726988"/>
    <lineage>
        <taxon>Bacteria</taxon>
        <taxon>Pseudomonadati</taxon>
        <taxon>Pseudomonadota</taxon>
        <taxon>Gammaproteobacteria</taxon>
        <taxon>Alteromonadales</taxon>
        <taxon>Pseudoalteromonadaceae</taxon>
        <taxon>Pseudoalteromonas</taxon>
    </lineage>
</organism>
<keyword evidence="2" id="KW-1185">Reference proteome</keyword>
<dbReference type="InterPro" id="IPR027417">
    <property type="entry name" value="P-loop_NTPase"/>
</dbReference>
<protein>
    <recommendedName>
        <fullName evidence="3">Uridine kinase</fullName>
    </recommendedName>
</protein>
<dbReference type="SUPFAM" id="SSF52540">
    <property type="entry name" value="P-loop containing nucleoside triphosphate hydrolases"/>
    <property type="match status" value="1"/>
</dbReference>
<dbReference type="EMBL" id="JABBPG010000006">
    <property type="protein sequence ID" value="NOU51688.1"/>
    <property type="molecule type" value="Genomic_DNA"/>
</dbReference>
<gene>
    <name evidence="1" type="ORF">HG263_14220</name>
</gene>
<evidence type="ECO:0000313" key="2">
    <source>
        <dbReference type="Proteomes" id="UP000586305"/>
    </source>
</evidence>
<proteinExistence type="predicted"/>
<sequence>MNNTKVIAISGMSGSGKTTQVKQLARLFDCPYLLFDDYSNECTYPCDMAQWLREGTNVSLISSPGFVNALQHLVASSSRPFVFVEEPFGKEREATRTLIDTVILLDTPAEICLSRVIKRHIAHNHANAATSINKYLAQYDSHYREIYISVVNQVRQNADLVVKDVISIADTTQFISACLSNKYSTI</sequence>
<dbReference type="Proteomes" id="UP000586305">
    <property type="component" value="Unassembled WGS sequence"/>
</dbReference>
<name>A0A849VG30_9GAMM</name>
<dbReference type="RefSeq" id="WP_171626752.1">
    <property type="nucleotide sequence ID" value="NZ_JABBPG010000006.1"/>
</dbReference>
<dbReference type="Gene3D" id="3.40.50.300">
    <property type="entry name" value="P-loop containing nucleotide triphosphate hydrolases"/>
    <property type="match status" value="2"/>
</dbReference>
<reference evidence="1 2" key="1">
    <citation type="submission" date="2020-04" db="EMBL/GenBank/DDBJ databases">
        <title>Pseudoalteromonas caenipelagi sp. nov., isolated from a tidal flat.</title>
        <authorList>
            <person name="Park S."/>
            <person name="Yoon J.-H."/>
        </authorList>
    </citation>
    <scope>NUCLEOTIDE SEQUENCE [LARGE SCALE GENOMIC DNA]</scope>
    <source>
        <strain evidence="1 2">JBTF-M23</strain>
    </source>
</reference>
<evidence type="ECO:0008006" key="3">
    <source>
        <dbReference type="Google" id="ProtNLM"/>
    </source>
</evidence>
<comment type="caution">
    <text evidence="1">The sequence shown here is derived from an EMBL/GenBank/DDBJ whole genome shotgun (WGS) entry which is preliminary data.</text>
</comment>